<feature type="transmembrane region" description="Helical" evidence="1">
    <location>
        <begin position="7"/>
        <end position="27"/>
    </location>
</feature>
<keyword evidence="1" id="KW-0812">Transmembrane</keyword>
<evidence type="ECO:0000256" key="1">
    <source>
        <dbReference type="SAM" id="Phobius"/>
    </source>
</evidence>
<reference evidence="2" key="1">
    <citation type="journal article" date="2015" name="Nature">
        <title>Complex archaea that bridge the gap between prokaryotes and eukaryotes.</title>
        <authorList>
            <person name="Spang A."/>
            <person name="Saw J.H."/>
            <person name="Jorgensen S.L."/>
            <person name="Zaremba-Niedzwiedzka K."/>
            <person name="Martijn J."/>
            <person name="Lind A.E."/>
            <person name="van Eijk R."/>
            <person name="Schleper C."/>
            <person name="Guy L."/>
            <person name="Ettema T.J."/>
        </authorList>
    </citation>
    <scope>NUCLEOTIDE SEQUENCE</scope>
</reference>
<name>A0A0F9LDD2_9ZZZZ</name>
<dbReference type="AlphaFoldDB" id="A0A0F9LDD2"/>
<feature type="non-terminal residue" evidence="2">
    <location>
        <position position="742"/>
    </location>
</feature>
<proteinExistence type="predicted"/>
<accession>A0A0F9LDD2</accession>
<comment type="caution">
    <text evidence="2">The sequence shown here is derived from an EMBL/GenBank/DDBJ whole genome shotgun (WGS) entry which is preliminary data.</text>
</comment>
<protein>
    <submittedName>
        <fullName evidence="2">Uncharacterized protein</fullName>
    </submittedName>
</protein>
<evidence type="ECO:0000313" key="2">
    <source>
        <dbReference type="EMBL" id="KKM92904.1"/>
    </source>
</evidence>
<keyword evidence="1" id="KW-1133">Transmembrane helix</keyword>
<sequence>MKRIKIVLICLGLILIIISSISIIWVLEKEDEDDPRMKYKNYFDLGITSSKKPFNTHLWWEHATYGLVLVDSANQTKLFISTDKGANWSEIDLSDNTNTYKIQAGWLDGNDLWLVMCDNDAFSDDFEVFFIELDDSNDCNPIAISSGGDANSVKAFDIFKIGANFYVYSIEDQAGTLYDVVTDVDTNPFVQKDARQLGPTVTAYNDAGFGVVIGTNFFFLIDSQKGGEKVGIENYESVAGTLGTAGIYGGIFTAYSISSDRNLAGLAYDGTGTIYTIIEKDADSKNYLVSFTSGGTSTEITTYDVALQLDRNTASGVLEKAFHITEDKIYQINTKKTTQLYLISVVPTDAVWIAITDNFLMNNDGDMFEFKDLSNKVFEAEIEHGDMMVPSAFMVIIDDVLMAEGMFIQITDQYTSAGNSDALYRGTYIKDYTVGSFPAGWIDSDGANCETTIIASLDGHRNVIQLDDQGGATRCQAIIFAFTQGLNTVLEFWCTKDSIAADTVFNFYIYDDNDLLIHLRFDNDDLDYFNGGFVSIKDNFLVANTLSHFKIILDDTANTFDCYIDDILEGADLAYENNSTSGSDNLLIETDNFDTGYKAYLTSLGISTDPNYTVGDNKYIAEGLANQVVFEGLVHEFTEKRLQDIELRSQAIEMDNIFPSGDFSGSSQSIINTLITTYASYITAGTLAAGQAMGTITFAGDYTLRTILTDFAFLNNFIWYLTPLGALQFNSGAIDSLFEINE</sequence>
<organism evidence="2">
    <name type="scientific">marine sediment metagenome</name>
    <dbReference type="NCBI Taxonomy" id="412755"/>
    <lineage>
        <taxon>unclassified sequences</taxon>
        <taxon>metagenomes</taxon>
        <taxon>ecological metagenomes</taxon>
    </lineage>
</organism>
<gene>
    <name evidence="2" type="ORF">LCGC14_1213720</name>
</gene>
<dbReference type="EMBL" id="LAZR01006336">
    <property type="protein sequence ID" value="KKM92904.1"/>
    <property type="molecule type" value="Genomic_DNA"/>
</dbReference>
<keyword evidence="1" id="KW-0472">Membrane</keyword>